<evidence type="ECO:0000313" key="2">
    <source>
        <dbReference type="EMBL" id="SEL94422.1"/>
    </source>
</evidence>
<dbReference type="GO" id="GO:0016209">
    <property type="term" value="F:antioxidant activity"/>
    <property type="evidence" value="ECO:0007669"/>
    <property type="project" value="InterPro"/>
</dbReference>
<organism evidence="2 3">
    <name type="scientific">Syntrophus gentianae</name>
    <dbReference type="NCBI Taxonomy" id="43775"/>
    <lineage>
        <taxon>Bacteria</taxon>
        <taxon>Pseudomonadati</taxon>
        <taxon>Thermodesulfobacteriota</taxon>
        <taxon>Syntrophia</taxon>
        <taxon>Syntrophales</taxon>
        <taxon>Syntrophaceae</taxon>
        <taxon>Syntrophus</taxon>
    </lineage>
</organism>
<dbReference type="STRING" id="43775.SAMN04489760_10191"/>
<dbReference type="GO" id="GO:0016491">
    <property type="term" value="F:oxidoreductase activity"/>
    <property type="evidence" value="ECO:0007669"/>
    <property type="project" value="InterPro"/>
</dbReference>
<dbReference type="InterPro" id="IPR036249">
    <property type="entry name" value="Thioredoxin-like_sf"/>
</dbReference>
<sequence>MAQLRRDYSEFVKRNAEVIAIGPEKTEAFANWWRKHDMPFPGLPDPDHTVSKLYGQQVKLLKLGRLPAQLVIDKKGLIRFVHYGHSMSDISENKEILAMLDHLADTG</sequence>
<protein>
    <submittedName>
        <fullName evidence="2">Peroxiredoxin Q/BCP</fullName>
    </submittedName>
</protein>
<proteinExistence type="predicted"/>
<dbReference type="EMBL" id="FOBS01000001">
    <property type="protein sequence ID" value="SEL94422.1"/>
    <property type="molecule type" value="Genomic_DNA"/>
</dbReference>
<evidence type="ECO:0000313" key="3">
    <source>
        <dbReference type="Proteomes" id="UP000198744"/>
    </source>
</evidence>
<evidence type="ECO:0000259" key="1">
    <source>
        <dbReference type="Pfam" id="PF00578"/>
    </source>
</evidence>
<dbReference type="AlphaFoldDB" id="A0A1H7UBJ2"/>
<name>A0A1H7UBJ2_9BACT</name>
<dbReference type="Pfam" id="PF00578">
    <property type="entry name" value="AhpC-TSA"/>
    <property type="match status" value="1"/>
</dbReference>
<reference evidence="2 3" key="1">
    <citation type="submission" date="2016-10" db="EMBL/GenBank/DDBJ databases">
        <authorList>
            <person name="de Groot N.N."/>
        </authorList>
    </citation>
    <scope>NUCLEOTIDE SEQUENCE [LARGE SCALE GENOMIC DNA]</scope>
    <source>
        <strain evidence="2 3">DSM 8423</strain>
    </source>
</reference>
<accession>A0A1H7UBJ2</accession>
<dbReference type="Proteomes" id="UP000198744">
    <property type="component" value="Unassembled WGS sequence"/>
</dbReference>
<dbReference type="OrthoDB" id="9809733at2"/>
<dbReference type="SUPFAM" id="SSF52833">
    <property type="entry name" value="Thioredoxin-like"/>
    <property type="match status" value="1"/>
</dbReference>
<gene>
    <name evidence="2" type="ORF">SAMN04489760_10191</name>
</gene>
<dbReference type="InterPro" id="IPR000866">
    <property type="entry name" value="AhpC/TSA"/>
</dbReference>
<feature type="domain" description="Alkyl hydroperoxide reductase subunit C/ Thiol specific antioxidant" evidence="1">
    <location>
        <begin position="1"/>
        <end position="80"/>
    </location>
</feature>
<keyword evidence="3" id="KW-1185">Reference proteome</keyword>
<dbReference type="Gene3D" id="3.40.30.10">
    <property type="entry name" value="Glutaredoxin"/>
    <property type="match status" value="1"/>
</dbReference>